<dbReference type="HAMAP" id="MF_01367">
    <property type="entry name" value="Ribosomal_uL14"/>
    <property type="match status" value="1"/>
</dbReference>
<dbReference type="SMART" id="SM01374">
    <property type="entry name" value="Ribosomal_L14"/>
    <property type="match status" value="1"/>
</dbReference>
<comment type="similarity">
    <text evidence="1 4">Belongs to the universal ribosomal protein uL14 family.</text>
</comment>
<gene>
    <name evidence="5" type="ORF">WJX72_002728</name>
</gene>
<evidence type="ECO:0000256" key="1">
    <source>
        <dbReference type="ARBA" id="ARBA00010745"/>
    </source>
</evidence>
<keyword evidence="6" id="KW-1185">Reference proteome</keyword>
<dbReference type="InterPro" id="IPR005745">
    <property type="entry name" value="Ribosomal_uL14_bac-type"/>
</dbReference>
<dbReference type="EMBL" id="JALJOR010000018">
    <property type="protein sequence ID" value="KAK9804236.1"/>
    <property type="molecule type" value="Genomic_DNA"/>
</dbReference>
<comment type="caution">
    <text evidence="5">The sequence shown here is derived from an EMBL/GenBank/DDBJ whole genome shotgun (WGS) entry which is preliminary data.</text>
</comment>
<evidence type="ECO:0000256" key="2">
    <source>
        <dbReference type="ARBA" id="ARBA00022980"/>
    </source>
</evidence>
<sequence length="117" mass="12444">MIGSGAVLHVSDNSGARTVQCIQPSGRAWGVGDVITVAVQKAIKGKVTAGQVCKAVITETKKEFQRQDGSVIKFDKNACVLVNNKGQPIGSRVLGFATHELRARQLMKVLSLASRVL</sequence>
<dbReference type="AlphaFoldDB" id="A0AAW1P5L0"/>
<accession>A0AAW1P5L0</accession>
<dbReference type="PANTHER" id="PTHR11761">
    <property type="entry name" value="50S/60S RIBOSOMAL PROTEIN L14/L23"/>
    <property type="match status" value="1"/>
</dbReference>
<keyword evidence="2 4" id="KW-0689">Ribosomal protein</keyword>
<dbReference type="GO" id="GO:0003735">
    <property type="term" value="F:structural constituent of ribosome"/>
    <property type="evidence" value="ECO:0007669"/>
    <property type="project" value="InterPro"/>
</dbReference>
<dbReference type="PANTHER" id="PTHR11761:SF3">
    <property type="entry name" value="LARGE RIBOSOMAL SUBUNIT PROTEIN UL14M"/>
    <property type="match status" value="1"/>
</dbReference>
<dbReference type="Pfam" id="PF00238">
    <property type="entry name" value="Ribosomal_L14"/>
    <property type="match status" value="1"/>
</dbReference>
<evidence type="ECO:0000313" key="6">
    <source>
        <dbReference type="Proteomes" id="UP001489004"/>
    </source>
</evidence>
<proteinExistence type="inferred from homology"/>
<dbReference type="InterPro" id="IPR000218">
    <property type="entry name" value="Ribosomal_uL14"/>
</dbReference>
<dbReference type="CDD" id="cd00337">
    <property type="entry name" value="Ribosomal_uL14"/>
    <property type="match status" value="1"/>
</dbReference>
<evidence type="ECO:0000313" key="5">
    <source>
        <dbReference type="EMBL" id="KAK9804236.1"/>
    </source>
</evidence>
<dbReference type="NCBIfam" id="TIGR01067">
    <property type="entry name" value="rplN_bact"/>
    <property type="match status" value="1"/>
</dbReference>
<dbReference type="Proteomes" id="UP001489004">
    <property type="component" value="Unassembled WGS sequence"/>
</dbReference>
<name>A0AAW1P5L0_9CHLO</name>
<evidence type="ECO:0000256" key="4">
    <source>
        <dbReference type="RuleBase" id="RU003949"/>
    </source>
</evidence>
<evidence type="ECO:0008006" key="7">
    <source>
        <dbReference type="Google" id="ProtNLM"/>
    </source>
</evidence>
<reference evidence="5 6" key="1">
    <citation type="journal article" date="2024" name="Nat. Commun.">
        <title>Phylogenomics reveals the evolutionary origins of lichenization in chlorophyte algae.</title>
        <authorList>
            <person name="Puginier C."/>
            <person name="Libourel C."/>
            <person name="Otte J."/>
            <person name="Skaloud P."/>
            <person name="Haon M."/>
            <person name="Grisel S."/>
            <person name="Petersen M."/>
            <person name="Berrin J.G."/>
            <person name="Delaux P.M."/>
            <person name="Dal Grande F."/>
            <person name="Keller J."/>
        </authorList>
    </citation>
    <scope>NUCLEOTIDE SEQUENCE [LARGE SCALE GENOMIC DNA]</scope>
    <source>
        <strain evidence="5 6">SAG 2043</strain>
    </source>
</reference>
<dbReference type="InterPro" id="IPR036853">
    <property type="entry name" value="Ribosomal_uL14_sf"/>
</dbReference>
<protein>
    <recommendedName>
        <fullName evidence="7">50S ribosomal protein L14</fullName>
    </recommendedName>
</protein>
<dbReference type="Gene3D" id="2.40.150.20">
    <property type="entry name" value="Ribosomal protein L14"/>
    <property type="match status" value="1"/>
</dbReference>
<dbReference type="SUPFAM" id="SSF50193">
    <property type="entry name" value="Ribosomal protein L14"/>
    <property type="match status" value="1"/>
</dbReference>
<keyword evidence="3 4" id="KW-0687">Ribonucleoprotein</keyword>
<evidence type="ECO:0000256" key="3">
    <source>
        <dbReference type="ARBA" id="ARBA00023274"/>
    </source>
</evidence>
<dbReference type="GO" id="GO:0070180">
    <property type="term" value="F:large ribosomal subunit rRNA binding"/>
    <property type="evidence" value="ECO:0007669"/>
    <property type="project" value="TreeGrafter"/>
</dbReference>
<dbReference type="GO" id="GO:0006412">
    <property type="term" value="P:translation"/>
    <property type="evidence" value="ECO:0007669"/>
    <property type="project" value="InterPro"/>
</dbReference>
<dbReference type="GO" id="GO:0022625">
    <property type="term" value="C:cytosolic large ribosomal subunit"/>
    <property type="evidence" value="ECO:0007669"/>
    <property type="project" value="TreeGrafter"/>
</dbReference>
<organism evidence="5 6">
    <name type="scientific">[Myrmecia] bisecta</name>
    <dbReference type="NCBI Taxonomy" id="41462"/>
    <lineage>
        <taxon>Eukaryota</taxon>
        <taxon>Viridiplantae</taxon>
        <taxon>Chlorophyta</taxon>
        <taxon>core chlorophytes</taxon>
        <taxon>Trebouxiophyceae</taxon>
        <taxon>Trebouxiales</taxon>
        <taxon>Trebouxiaceae</taxon>
        <taxon>Myrmecia</taxon>
    </lineage>
</organism>